<dbReference type="EMBL" id="CAMAPF010001023">
    <property type="protein sequence ID" value="CAH9140196.1"/>
    <property type="molecule type" value="Genomic_DNA"/>
</dbReference>
<comment type="caution">
    <text evidence="3">The sequence shown here is derived from an EMBL/GenBank/DDBJ whole genome shotgun (WGS) entry which is preliminary data.</text>
</comment>
<feature type="coiled-coil region" evidence="1">
    <location>
        <begin position="141"/>
        <end position="248"/>
    </location>
</feature>
<keyword evidence="4" id="KW-1185">Reference proteome</keyword>
<dbReference type="GO" id="GO:0010497">
    <property type="term" value="P:plasmodesmata-mediated intercellular transport"/>
    <property type="evidence" value="ECO:0007669"/>
    <property type="project" value="InterPro"/>
</dbReference>
<gene>
    <name evidence="3" type="ORF">CEPIT_LOCUS38157</name>
</gene>
<dbReference type="PANTHER" id="PTHR35502:SF2">
    <property type="entry name" value="PROTEIN MICROTUBULE BINDING PROTEIN 2C"/>
    <property type="match status" value="1"/>
</dbReference>
<evidence type="ECO:0000313" key="4">
    <source>
        <dbReference type="Proteomes" id="UP001152523"/>
    </source>
</evidence>
<feature type="region of interest" description="Disordered" evidence="2">
    <location>
        <begin position="106"/>
        <end position="129"/>
    </location>
</feature>
<name>A0AAV0FXI5_9ASTE</name>
<proteinExistence type="predicted"/>
<dbReference type="Proteomes" id="UP001152523">
    <property type="component" value="Unassembled WGS sequence"/>
</dbReference>
<evidence type="ECO:0000256" key="1">
    <source>
        <dbReference type="SAM" id="Coils"/>
    </source>
</evidence>
<evidence type="ECO:0000313" key="3">
    <source>
        <dbReference type="EMBL" id="CAH9140196.1"/>
    </source>
</evidence>
<dbReference type="AlphaFoldDB" id="A0AAV0FXI5"/>
<evidence type="ECO:0000256" key="2">
    <source>
        <dbReference type="SAM" id="MobiDB-lite"/>
    </source>
</evidence>
<organism evidence="3 4">
    <name type="scientific">Cuscuta epithymum</name>
    <dbReference type="NCBI Taxonomy" id="186058"/>
    <lineage>
        <taxon>Eukaryota</taxon>
        <taxon>Viridiplantae</taxon>
        <taxon>Streptophyta</taxon>
        <taxon>Embryophyta</taxon>
        <taxon>Tracheophyta</taxon>
        <taxon>Spermatophyta</taxon>
        <taxon>Magnoliopsida</taxon>
        <taxon>eudicotyledons</taxon>
        <taxon>Gunneridae</taxon>
        <taxon>Pentapetalae</taxon>
        <taxon>asterids</taxon>
        <taxon>lamiids</taxon>
        <taxon>Solanales</taxon>
        <taxon>Convolvulaceae</taxon>
        <taxon>Cuscuteae</taxon>
        <taxon>Cuscuta</taxon>
        <taxon>Cuscuta subgen. Cuscuta</taxon>
    </lineage>
</organism>
<reference evidence="3" key="1">
    <citation type="submission" date="2022-07" db="EMBL/GenBank/DDBJ databases">
        <authorList>
            <person name="Macas J."/>
            <person name="Novak P."/>
            <person name="Neumann P."/>
        </authorList>
    </citation>
    <scope>NUCLEOTIDE SEQUENCE</scope>
</reference>
<accession>A0AAV0FXI5</accession>
<dbReference type="GO" id="GO:0008017">
    <property type="term" value="F:microtubule binding"/>
    <property type="evidence" value="ECO:0007669"/>
    <property type="project" value="InterPro"/>
</dbReference>
<feature type="region of interest" description="Disordered" evidence="2">
    <location>
        <begin position="13"/>
        <end position="47"/>
    </location>
</feature>
<sequence>MYDPHHLVDSLESGSGRFGVDGTDPRSWLSGDAHSPPPSSPFHRRDGSSFSAASVAAAANVDPTIVHDLVEMVPLVQYLIDQKQNTSFTRRGSVIYTKTPSRESLYKKASEAKGRNTTQSISRKKKKENVGEDLSLRSSIAEKEREELLALREQVEDLQRKLLEKDELLKEVENSRIEIASLHSKLDGIQKEFDEKDSLLRSTQIQLSDAKIKLADKQAAVEKLEWEATTSTKKAEKLQRDLDVVQDEISLFMKFVGELTKNKMTHIADDYHVSCCPWDDQLNKMDNLKEVEMQKVEAAREAYVAAVAAAKETRDESSMAAASAAREQLQSLLGLF</sequence>
<dbReference type="InterPro" id="IPR040289">
    <property type="entry name" value="MBP2C"/>
</dbReference>
<protein>
    <submittedName>
        <fullName evidence="3">Uncharacterized protein</fullName>
    </submittedName>
</protein>
<dbReference type="PANTHER" id="PTHR35502">
    <property type="entry name" value="PROTEIN MICROTUBULE BINDING PROTEIN 2C"/>
    <property type="match status" value="1"/>
</dbReference>
<keyword evidence="1" id="KW-0175">Coiled coil</keyword>